<accession>A0A7M7T7D6</accession>
<keyword evidence="2" id="KW-1185">Reference proteome</keyword>
<reference evidence="1" key="1">
    <citation type="submission" date="2021-01" db="UniProtKB">
        <authorList>
            <consortium name="EnsemblMetazoa"/>
        </authorList>
    </citation>
    <scope>IDENTIFICATION</scope>
</reference>
<organism evidence="1 2">
    <name type="scientific">Nasonia vitripennis</name>
    <name type="common">Parasitic wasp</name>
    <dbReference type="NCBI Taxonomy" id="7425"/>
    <lineage>
        <taxon>Eukaryota</taxon>
        <taxon>Metazoa</taxon>
        <taxon>Ecdysozoa</taxon>
        <taxon>Arthropoda</taxon>
        <taxon>Hexapoda</taxon>
        <taxon>Insecta</taxon>
        <taxon>Pterygota</taxon>
        <taxon>Neoptera</taxon>
        <taxon>Endopterygota</taxon>
        <taxon>Hymenoptera</taxon>
        <taxon>Apocrita</taxon>
        <taxon>Proctotrupomorpha</taxon>
        <taxon>Chalcidoidea</taxon>
        <taxon>Pteromalidae</taxon>
        <taxon>Pteromalinae</taxon>
        <taxon>Nasonia</taxon>
    </lineage>
</organism>
<dbReference type="KEGG" id="nvi:116416232"/>
<dbReference type="GeneID" id="116416232"/>
<dbReference type="RefSeq" id="XP_031779772.1">
    <property type="nucleotide sequence ID" value="XM_031923912.1"/>
</dbReference>
<evidence type="ECO:0000313" key="1">
    <source>
        <dbReference type="EnsemblMetazoa" id="XP_031779772"/>
    </source>
</evidence>
<evidence type="ECO:0000313" key="2">
    <source>
        <dbReference type="Proteomes" id="UP000002358"/>
    </source>
</evidence>
<dbReference type="AlphaFoldDB" id="A0A7M7T7D6"/>
<proteinExistence type="predicted"/>
<dbReference type="InParanoid" id="A0A7M7T7D6"/>
<protein>
    <submittedName>
        <fullName evidence="1">Uncharacterized protein</fullName>
    </submittedName>
</protein>
<name>A0A7M7T7D6_NASVI</name>
<dbReference type="Proteomes" id="UP000002358">
    <property type="component" value="Unassembled WGS sequence"/>
</dbReference>
<dbReference type="EnsemblMetazoa" id="XM_031923912">
    <property type="protein sequence ID" value="XP_031779772"/>
    <property type="gene ID" value="LOC116416232"/>
</dbReference>
<dbReference type="OrthoDB" id="7698238at2759"/>
<sequence>MSRVLWWMANHGSAKYLGITLDTKLNYGEHLDRVCKKATTRIAQLSGLMANVRGPRPTVRRLLMATTKSILLYGTEVWADAMTMNKYRKKIMATRWTDCPKARWTRTLIKDVGPWVYRKWWEVSFYLTQFFFGHRVPHWTEKRRALELTIGAFTPETVVETMLDSKQNWGVITAFLLGKNYVHLYCLYLQSAVARQQRFSTNSYWSLENIWS</sequence>